<dbReference type="STRING" id="1415166.NONO_c41610"/>
<dbReference type="RefSeq" id="WP_025350361.1">
    <property type="nucleotide sequence ID" value="NZ_CP006850.1"/>
</dbReference>
<keyword evidence="2" id="KW-1185">Reference proteome</keyword>
<accession>W5THY7</accession>
<protein>
    <submittedName>
        <fullName evidence="1">Uncharacterized protein</fullName>
    </submittedName>
</protein>
<dbReference type="eggNOG" id="ENOG5031FFG">
    <property type="taxonomic scope" value="Bacteria"/>
</dbReference>
<dbReference type="KEGG" id="nno:NONO_c41610"/>
<evidence type="ECO:0000313" key="1">
    <source>
        <dbReference type="EMBL" id="AHH18945.1"/>
    </source>
</evidence>
<dbReference type="OrthoDB" id="4560094at2"/>
<dbReference type="PATRIC" id="fig|1415166.3.peg.4271"/>
<organism evidence="1 2">
    <name type="scientific">Nocardia nova SH22a</name>
    <dbReference type="NCBI Taxonomy" id="1415166"/>
    <lineage>
        <taxon>Bacteria</taxon>
        <taxon>Bacillati</taxon>
        <taxon>Actinomycetota</taxon>
        <taxon>Actinomycetes</taxon>
        <taxon>Mycobacteriales</taxon>
        <taxon>Nocardiaceae</taxon>
        <taxon>Nocardia</taxon>
    </lineage>
</organism>
<dbReference type="HOGENOM" id="CLU_187651_0_0_11"/>
<dbReference type="Proteomes" id="UP000019150">
    <property type="component" value="Chromosome"/>
</dbReference>
<dbReference type="EMBL" id="CP006850">
    <property type="protein sequence ID" value="AHH18945.1"/>
    <property type="molecule type" value="Genomic_DNA"/>
</dbReference>
<name>W5THY7_9NOCA</name>
<sequence>MQPPVDIVIRQILDYFGTCPRCGYAAEASATIRTFADGHRETGITATCGLPCGWSGPTPLTTMTGVHAGAGA</sequence>
<reference evidence="1 2" key="1">
    <citation type="journal article" date="2014" name="Appl. Environ. Microbiol.">
        <title>Insights into the Microbial Degradation of Rubber and Gutta-Percha by Analysis of the Complete Genome of Nocardia nova SH22a.</title>
        <authorList>
            <person name="Luo Q."/>
            <person name="Hiessl S."/>
            <person name="Poehlein A."/>
            <person name="Daniel R."/>
            <person name="Steinbuchel A."/>
        </authorList>
    </citation>
    <scope>NUCLEOTIDE SEQUENCE [LARGE SCALE GENOMIC DNA]</scope>
    <source>
        <strain evidence="1">SH22a</strain>
    </source>
</reference>
<evidence type="ECO:0000313" key="2">
    <source>
        <dbReference type="Proteomes" id="UP000019150"/>
    </source>
</evidence>
<proteinExistence type="predicted"/>
<dbReference type="AlphaFoldDB" id="W5THY7"/>
<gene>
    <name evidence="1" type="ORF">NONO_c41610</name>
</gene>